<dbReference type="InterPro" id="IPR050482">
    <property type="entry name" value="Sensor_HK_TwoCompSys"/>
</dbReference>
<dbReference type="Gene3D" id="1.20.5.1930">
    <property type="match status" value="1"/>
</dbReference>
<comment type="catalytic activity">
    <reaction evidence="1">
        <text>ATP + protein L-histidine = ADP + protein N-phospho-L-histidine.</text>
        <dbReference type="EC" id="2.7.13.3"/>
    </reaction>
</comment>
<feature type="transmembrane region" description="Helical" evidence="9">
    <location>
        <begin position="85"/>
        <end position="102"/>
    </location>
</feature>
<protein>
    <recommendedName>
        <fullName evidence="2">histidine kinase</fullName>
        <ecNumber evidence="2">2.7.13.3</ecNumber>
    </recommendedName>
</protein>
<dbReference type="GO" id="GO:0016301">
    <property type="term" value="F:kinase activity"/>
    <property type="evidence" value="ECO:0007669"/>
    <property type="project" value="UniProtKB-KW"/>
</dbReference>
<evidence type="ECO:0000256" key="6">
    <source>
        <dbReference type="ARBA" id="ARBA00022777"/>
    </source>
</evidence>
<keyword evidence="6 11" id="KW-0418">Kinase</keyword>
<dbReference type="Gene3D" id="3.30.565.10">
    <property type="entry name" value="Histidine kinase-like ATPase, C-terminal domain"/>
    <property type="match status" value="1"/>
</dbReference>
<dbReference type="CDD" id="cd16917">
    <property type="entry name" value="HATPase_UhpB-NarQ-NarX-like"/>
    <property type="match status" value="1"/>
</dbReference>
<evidence type="ECO:0000313" key="12">
    <source>
        <dbReference type="Proteomes" id="UP001596058"/>
    </source>
</evidence>
<gene>
    <name evidence="11" type="ORF">ACFPZ3_69295</name>
</gene>
<dbReference type="EC" id="2.7.13.3" evidence="2"/>
<keyword evidence="3" id="KW-0597">Phosphoprotein</keyword>
<accession>A0ABW1DDX9</accession>
<keyword evidence="9" id="KW-1133">Transmembrane helix</keyword>
<name>A0ABW1DDX9_9ACTN</name>
<keyword evidence="7" id="KW-0067">ATP-binding</keyword>
<feature type="transmembrane region" description="Helical" evidence="9">
    <location>
        <begin position="49"/>
        <end position="73"/>
    </location>
</feature>
<evidence type="ECO:0000256" key="5">
    <source>
        <dbReference type="ARBA" id="ARBA00022741"/>
    </source>
</evidence>
<dbReference type="RefSeq" id="WP_379525211.1">
    <property type="nucleotide sequence ID" value="NZ_JBHSPA010000136.1"/>
</dbReference>
<feature type="transmembrane region" description="Helical" evidence="9">
    <location>
        <begin position="24"/>
        <end position="43"/>
    </location>
</feature>
<organism evidence="11 12">
    <name type="scientific">Nonomuraea insulae</name>
    <dbReference type="NCBI Taxonomy" id="1616787"/>
    <lineage>
        <taxon>Bacteria</taxon>
        <taxon>Bacillati</taxon>
        <taxon>Actinomycetota</taxon>
        <taxon>Actinomycetes</taxon>
        <taxon>Streptosporangiales</taxon>
        <taxon>Streptosporangiaceae</taxon>
        <taxon>Nonomuraea</taxon>
    </lineage>
</organism>
<evidence type="ECO:0000256" key="3">
    <source>
        <dbReference type="ARBA" id="ARBA00022553"/>
    </source>
</evidence>
<evidence type="ECO:0000313" key="11">
    <source>
        <dbReference type="EMBL" id="MFC5835801.1"/>
    </source>
</evidence>
<dbReference type="PANTHER" id="PTHR24421:SF10">
    <property type="entry name" value="NITRATE_NITRITE SENSOR PROTEIN NARQ"/>
    <property type="match status" value="1"/>
</dbReference>
<evidence type="ECO:0000256" key="7">
    <source>
        <dbReference type="ARBA" id="ARBA00022840"/>
    </source>
</evidence>
<evidence type="ECO:0000256" key="8">
    <source>
        <dbReference type="ARBA" id="ARBA00023012"/>
    </source>
</evidence>
<feature type="transmembrane region" description="Helical" evidence="9">
    <location>
        <begin position="114"/>
        <end position="132"/>
    </location>
</feature>
<keyword evidence="9" id="KW-0472">Membrane</keyword>
<dbReference type="SUPFAM" id="SSF55874">
    <property type="entry name" value="ATPase domain of HSP90 chaperone/DNA topoisomerase II/histidine kinase"/>
    <property type="match status" value="1"/>
</dbReference>
<dbReference type="PANTHER" id="PTHR24421">
    <property type="entry name" value="NITRATE/NITRITE SENSOR PROTEIN NARX-RELATED"/>
    <property type="match status" value="1"/>
</dbReference>
<keyword evidence="12" id="KW-1185">Reference proteome</keyword>
<evidence type="ECO:0000256" key="1">
    <source>
        <dbReference type="ARBA" id="ARBA00000085"/>
    </source>
</evidence>
<dbReference type="EMBL" id="JBHSPA010000136">
    <property type="protein sequence ID" value="MFC5835801.1"/>
    <property type="molecule type" value="Genomic_DNA"/>
</dbReference>
<keyword evidence="9" id="KW-0812">Transmembrane</keyword>
<sequence>MTWFVRVVAVVAADATLVWLDGRAAGWALIAYATVTALVMAASPRLPSAAFLGALTMAVLTGGSFALLIYTGYRAGQRIATRRDVAVTAGAVLTYLGMVLMMAERSAIEPAPVLARVVLLTVLPVMAGRYLAQQRELTAARERLRIARDMHDSLGHLLSLVSVQAAALEVGALPPEQKLAVRGLAGSARAAAAELHAVVSTLRRGPGVEGIDGLVQRFRAAGGAVAYERSGVPVAVTGSRAAYRVVQEGLTNAAKHAPGAPVRVSLDWEPDALLVTVSNPASGRHGVPGNGLAGLAEQVRAEGGLLRVHDEQEEFRLVAMLPAAVGAAA</sequence>
<feature type="domain" description="Signal transduction histidine kinase subgroup 3 dimerisation and phosphoacceptor" evidence="10">
    <location>
        <begin position="142"/>
        <end position="204"/>
    </location>
</feature>
<evidence type="ECO:0000256" key="4">
    <source>
        <dbReference type="ARBA" id="ARBA00022679"/>
    </source>
</evidence>
<evidence type="ECO:0000259" key="10">
    <source>
        <dbReference type="Pfam" id="PF07730"/>
    </source>
</evidence>
<keyword evidence="8" id="KW-0902">Two-component regulatory system</keyword>
<keyword evidence="4" id="KW-0808">Transferase</keyword>
<keyword evidence="5" id="KW-0547">Nucleotide-binding</keyword>
<evidence type="ECO:0000256" key="9">
    <source>
        <dbReference type="SAM" id="Phobius"/>
    </source>
</evidence>
<dbReference type="InterPro" id="IPR036890">
    <property type="entry name" value="HATPase_C_sf"/>
</dbReference>
<comment type="caution">
    <text evidence="11">The sequence shown here is derived from an EMBL/GenBank/DDBJ whole genome shotgun (WGS) entry which is preliminary data.</text>
</comment>
<dbReference type="Pfam" id="PF07730">
    <property type="entry name" value="HisKA_3"/>
    <property type="match status" value="1"/>
</dbReference>
<proteinExistence type="predicted"/>
<dbReference type="InterPro" id="IPR011712">
    <property type="entry name" value="Sig_transdc_His_kin_sub3_dim/P"/>
</dbReference>
<reference evidence="12" key="1">
    <citation type="journal article" date="2019" name="Int. J. Syst. Evol. Microbiol.">
        <title>The Global Catalogue of Microorganisms (GCM) 10K type strain sequencing project: providing services to taxonomists for standard genome sequencing and annotation.</title>
        <authorList>
            <consortium name="The Broad Institute Genomics Platform"/>
            <consortium name="The Broad Institute Genome Sequencing Center for Infectious Disease"/>
            <person name="Wu L."/>
            <person name="Ma J."/>
        </authorList>
    </citation>
    <scope>NUCLEOTIDE SEQUENCE [LARGE SCALE GENOMIC DNA]</scope>
    <source>
        <strain evidence="12">CCUG 53903</strain>
    </source>
</reference>
<dbReference type="Proteomes" id="UP001596058">
    <property type="component" value="Unassembled WGS sequence"/>
</dbReference>
<evidence type="ECO:0000256" key="2">
    <source>
        <dbReference type="ARBA" id="ARBA00012438"/>
    </source>
</evidence>